<dbReference type="Pfam" id="PF01193">
    <property type="entry name" value="RNA_pol_L"/>
    <property type="match status" value="1"/>
</dbReference>
<evidence type="ECO:0000256" key="13">
    <source>
        <dbReference type="SAM" id="Coils"/>
    </source>
</evidence>
<keyword evidence="6 12" id="KW-0548">Nucleotidyltransferase</keyword>
<evidence type="ECO:0000256" key="4">
    <source>
        <dbReference type="ARBA" id="ARBA00022478"/>
    </source>
</evidence>
<protein>
    <recommendedName>
        <fullName evidence="3 12">DNA-directed RNA polymerase subunit alpha</fullName>
        <shortName evidence="12">RNAP subunit alpha</shortName>
        <ecNumber evidence="2 12">2.7.7.6</ecNumber>
    </recommendedName>
    <alternativeName>
        <fullName evidence="9 12">RNA polymerase subunit alpha</fullName>
    </alternativeName>
    <alternativeName>
        <fullName evidence="8 12">Transcriptase subunit alpha</fullName>
    </alternativeName>
</protein>
<organism evidence="15 16">
    <name type="scientific">Thermotoga petrophila</name>
    <dbReference type="NCBI Taxonomy" id="93929"/>
    <lineage>
        <taxon>Bacteria</taxon>
        <taxon>Thermotogati</taxon>
        <taxon>Thermotogota</taxon>
        <taxon>Thermotogae</taxon>
        <taxon>Thermotogales</taxon>
        <taxon>Thermotogaceae</taxon>
        <taxon>Thermotoga</taxon>
    </lineage>
</organism>
<dbReference type="GO" id="GO:0000428">
    <property type="term" value="C:DNA-directed RNA polymerase complex"/>
    <property type="evidence" value="ECO:0007669"/>
    <property type="project" value="UniProtKB-KW"/>
</dbReference>
<evidence type="ECO:0000256" key="10">
    <source>
        <dbReference type="ARBA" id="ARBA00048552"/>
    </source>
</evidence>
<comment type="similarity">
    <text evidence="1 12">Belongs to the RNA polymerase alpha chain family.</text>
</comment>
<dbReference type="Pfam" id="PF01000">
    <property type="entry name" value="RNA_pol_A_bac"/>
    <property type="match status" value="1"/>
</dbReference>
<dbReference type="GO" id="GO:0005737">
    <property type="term" value="C:cytoplasm"/>
    <property type="evidence" value="ECO:0007669"/>
    <property type="project" value="UniProtKB-ARBA"/>
</dbReference>
<dbReference type="SUPFAM" id="SSF47789">
    <property type="entry name" value="C-terminal domain of RNA polymerase alpha subunit"/>
    <property type="match status" value="1"/>
</dbReference>
<sequence length="336" mass="38517">MIEFVIPKKLKVEEEREEKDYHYARFSLSPLERGYAITIGNALRRVLLSSIPSLAIIGVRFIKPEKYHEYDYIEGVKEDILDIILNLKKVQFRVNVTVKGTIKMEVEKKGPGELVAGDIKTPAGIEVANPDLHIATLNSKADLFFEVYAEVGKGFVPVSEREERPDVGWIPIDGVFSPVIKVNFLTENVRVGKRTDYDKLILEIWTKKSIRPEEALRKAADILINHFKIVTEGLPELKISEEYIITSEEEEAEIPAVDHEEENRENLDVYNRKIDELELSVRSLNCLKRAKIETIGDLLSKTEEELLKIKNFGQKSLDEVKEKLKEKFGLELRKGE</sequence>
<dbReference type="EMBL" id="LGFG01000153">
    <property type="protein sequence ID" value="KUK22475.1"/>
    <property type="molecule type" value="Genomic_DNA"/>
</dbReference>
<dbReference type="SUPFAM" id="SSF55257">
    <property type="entry name" value="RBP11-like subunits of RNA polymerase"/>
    <property type="match status" value="1"/>
</dbReference>
<dbReference type="Pfam" id="PF03118">
    <property type="entry name" value="RNA_pol_A_CTD"/>
    <property type="match status" value="1"/>
</dbReference>
<dbReference type="GO" id="GO:0006351">
    <property type="term" value="P:DNA-templated transcription"/>
    <property type="evidence" value="ECO:0007669"/>
    <property type="project" value="UniProtKB-UniRule"/>
</dbReference>
<feature type="domain" description="DNA-directed RNA polymerase RpoA/D/Rpb3-type" evidence="14">
    <location>
        <begin position="23"/>
        <end position="233"/>
    </location>
</feature>
<feature type="region of interest" description="Alpha N-terminal domain (alpha-NTD)" evidence="12">
    <location>
        <begin position="1"/>
        <end position="238"/>
    </location>
</feature>
<dbReference type="SUPFAM" id="SSF56553">
    <property type="entry name" value="Insert subdomain of RNA polymerase alpha subunit"/>
    <property type="match status" value="1"/>
</dbReference>
<accession>A0A101EPK5</accession>
<evidence type="ECO:0000313" key="15">
    <source>
        <dbReference type="EMBL" id="KUK22475.1"/>
    </source>
</evidence>
<proteinExistence type="inferred from homology"/>
<gene>
    <name evidence="12" type="primary">rpoA</name>
    <name evidence="15" type="ORF">XD57_1424</name>
</gene>
<reference evidence="15 16" key="1">
    <citation type="journal article" date="2015" name="MBio">
        <title>Genome-Resolved Metagenomic Analysis Reveals Roles for Candidate Phyla and Other Microbial Community Members in Biogeochemical Transformations in Oil Reservoirs.</title>
        <authorList>
            <person name="Hu P."/>
            <person name="Tom L."/>
            <person name="Singh A."/>
            <person name="Thomas B.C."/>
            <person name="Baker B.J."/>
            <person name="Piceno Y.M."/>
            <person name="Andersen G.L."/>
            <person name="Banfield J.F."/>
        </authorList>
    </citation>
    <scope>NUCLEOTIDE SEQUENCE [LARGE SCALE GENOMIC DNA]</scope>
    <source>
        <strain evidence="15">46_26</strain>
    </source>
</reference>
<dbReference type="InterPro" id="IPR011263">
    <property type="entry name" value="DNA-dir_RNA_pol_RpoA/D/Rpb3"/>
</dbReference>
<dbReference type="HAMAP" id="MF_00059">
    <property type="entry name" value="RNApol_bact_RpoA"/>
    <property type="match status" value="1"/>
</dbReference>
<dbReference type="GO" id="GO:0003677">
    <property type="term" value="F:DNA binding"/>
    <property type="evidence" value="ECO:0007669"/>
    <property type="project" value="UniProtKB-UniRule"/>
</dbReference>
<dbReference type="EC" id="2.7.7.6" evidence="2 12"/>
<keyword evidence="13" id="KW-0175">Coiled coil</keyword>
<dbReference type="FunFam" id="2.170.120.12:FF:000001">
    <property type="entry name" value="DNA-directed RNA polymerase subunit alpha"/>
    <property type="match status" value="1"/>
</dbReference>
<dbReference type="InterPro" id="IPR036603">
    <property type="entry name" value="RBP11-like"/>
</dbReference>
<evidence type="ECO:0000256" key="3">
    <source>
        <dbReference type="ARBA" id="ARBA00015972"/>
    </source>
</evidence>
<dbReference type="Gene3D" id="1.10.150.20">
    <property type="entry name" value="5' to 3' exonuclease, C-terminal subdomain"/>
    <property type="match status" value="1"/>
</dbReference>
<evidence type="ECO:0000256" key="11">
    <source>
        <dbReference type="ARBA" id="ARBA00066029"/>
    </source>
</evidence>
<dbReference type="Gene3D" id="2.170.120.12">
    <property type="entry name" value="DNA-directed RNA polymerase, insert domain"/>
    <property type="match status" value="1"/>
</dbReference>
<dbReference type="GO" id="GO:0046983">
    <property type="term" value="F:protein dimerization activity"/>
    <property type="evidence" value="ECO:0007669"/>
    <property type="project" value="InterPro"/>
</dbReference>
<keyword evidence="7 12" id="KW-0804">Transcription</keyword>
<name>A0A101EPK5_9THEM</name>
<dbReference type="InterPro" id="IPR011260">
    <property type="entry name" value="RNAP_asu_C"/>
</dbReference>
<evidence type="ECO:0000256" key="12">
    <source>
        <dbReference type="HAMAP-Rule" id="MF_00059"/>
    </source>
</evidence>
<dbReference type="PATRIC" id="fig|93930.3.peg.469"/>
<evidence type="ECO:0000256" key="8">
    <source>
        <dbReference type="ARBA" id="ARBA00032524"/>
    </source>
</evidence>
<dbReference type="NCBIfam" id="NF003519">
    <property type="entry name" value="PRK05182.2-5"/>
    <property type="match status" value="1"/>
</dbReference>
<evidence type="ECO:0000256" key="1">
    <source>
        <dbReference type="ARBA" id="ARBA00007123"/>
    </source>
</evidence>
<evidence type="ECO:0000256" key="5">
    <source>
        <dbReference type="ARBA" id="ARBA00022679"/>
    </source>
</evidence>
<dbReference type="GO" id="GO:0003899">
    <property type="term" value="F:DNA-directed RNA polymerase activity"/>
    <property type="evidence" value="ECO:0007669"/>
    <property type="project" value="UniProtKB-UniRule"/>
</dbReference>
<dbReference type="SMART" id="SM00662">
    <property type="entry name" value="RPOLD"/>
    <property type="match status" value="1"/>
</dbReference>
<dbReference type="Proteomes" id="UP000058636">
    <property type="component" value="Unassembled WGS sequence"/>
</dbReference>
<comment type="subunit">
    <text evidence="11 12">Homodimer. The RNAP catalytic core consists of 2 alpha, 1 beta, 1 beta' and 1 omega subunit. When a sigma factor is associated with the core the holoenzyme is formed, which can initiate transcription.</text>
</comment>
<dbReference type="InterPro" id="IPR011262">
    <property type="entry name" value="DNA-dir_RNA_pol_insert"/>
</dbReference>
<dbReference type="RefSeq" id="WP_012896442.1">
    <property type="nucleotide sequence ID" value="NZ_DAITJQ010000001.1"/>
</dbReference>
<feature type="coiled-coil region" evidence="13">
    <location>
        <begin position="260"/>
        <end position="287"/>
    </location>
</feature>
<comment type="caution">
    <text evidence="15">The sequence shown here is derived from an EMBL/GenBank/DDBJ whole genome shotgun (WGS) entry which is preliminary data.</text>
</comment>
<evidence type="ECO:0000256" key="9">
    <source>
        <dbReference type="ARBA" id="ARBA00033070"/>
    </source>
</evidence>
<dbReference type="Gene3D" id="3.30.1360.10">
    <property type="entry name" value="RNA polymerase, RBP11-like subunit"/>
    <property type="match status" value="1"/>
</dbReference>
<evidence type="ECO:0000256" key="2">
    <source>
        <dbReference type="ARBA" id="ARBA00012418"/>
    </source>
</evidence>
<feature type="region of interest" description="Alpha C-terminal domain (alpha-CTD)" evidence="12">
    <location>
        <begin position="267"/>
        <end position="336"/>
    </location>
</feature>
<comment type="catalytic activity">
    <reaction evidence="10 12">
        <text>RNA(n) + a ribonucleoside 5'-triphosphate = RNA(n+1) + diphosphate</text>
        <dbReference type="Rhea" id="RHEA:21248"/>
        <dbReference type="Rhea" id="RHEA-COMP:14527"/>
        <dbReference type="Rhea" id="RHEA-COMP:17342"/>
        <dbReference type="ChEBI" id="CHEBI:33019"/>
        <dbReference type="ChEBI" id="CHEBI:61557"/>
        <dbReference type="ChEBI" id="CHEBI:140395"/>
        <dbReference type="EC" id="2.7.7.6"/>
    </reaction>
</comment>
<dbReference type="InterPro" id="IPR036643">
    <property type="entry name" value="RNApol_insert_sf"/>
</dbReference>
<keyword evidence="5 12" id="KW-0808">Transferase</keyword>
<keyword evidence="4 12" id="KW-0240">DNA-directed RNA polymerase</keyword>
<dbReference type="AlphaFoldDB" id="A0A101EPK5"/>
<dbReference type="CDD" id="cd06928">
    <property type="entry name" value="RNAP_alpha_NTD"/>
    <property type="match status" value="1"/>
</dbReference>
<evidence type="ECO:0000256" key="6">
    <source>
        <dbReference type="ARBA" id="ARBA00022695"/>
    </source>
</evidence>
<comment type="function">
    <text evidence="12">DNA-dependent RNA polymerase catalyzes the transcription of DNA into RNA using the four ribonucleoside triphosphates as substrates.</text>
</comment>
<dbReference type="NCBIfam" id="TIGR02027">
    <property type="entry name" value="rpoA"/>
    <property type="match status" value="1"/>
</dbReference>
<comment type="domain">
    <text evidence="12">The N-terminal domain is essential for RNAP assembly and basal transcription, whereas the C-terminal domain is involved in interaction with transcriptional regulators and with upstream promoter elements.</text>
</comment>
<dbReference type="InterPro" id="IPR011773">
    <property type="entry name" value="DNA-dir_RpoA"/>
</dbReference>
<evidence type="ECO:0000313" key="16">
    <source>
        <dbReference type="Proteomes" id="UP000058636"/>
    </source>
</evidence>
<evidence type="ECO:0000259" key="14">
    <source>
        <dbReference type="SMART" id="SM00662"/>
    </source>
</evidence>
<evidence type="ECO:0000256" key="7">
    <source>
        <dbReference type="ARBA" id="ARBA00023163"/>
    </source>
</evidence>
<dbReference type="NCBIfam" id="NF003513">
    <property type="entry name" value="PRK05182.1-2"/>
    <property type="match status" value="1"/>
</dbReference>